<protein>
    <submittedName>
        <fullName evidence="1">Uncharacterized protein</fullName>
    </submittedName>
</protein>
<keyword evidence="2" id="KW-1185">Reference proteome</keyword>
<proteinExistence type="predicted"/>
<reference evidence="1" key="1">
    <citation type="journal article" date="2023" name="G3 (Bethesda)">
        <title>A reference genome for the long-term kleptoplast-retaining sea slug Elysia crispata morphotype clarki.</title>
        <authorList>
            <person name="Eastman K.E."/>
            <person name="Pendleton A.L."/>
            <person name="Shaikh M.A."/>
            <person name="Suttiyut T."/>
            <person name="Ogas R."/>
            <person name="Tomko P."/>
            <person name="Gavelis G."/>
            <person name="Widhalm J.R."/>
            <person name="Wisecaver J.H."/>
        </authorList>
    </citation>
    <scope>NUCLEOTIDE SEQUENCE</scope>
    <source>
        <strain evidence="1">ECLA1</strain>
    </source>
</reference>
<comment type="caution">
    <text evidence="1">The sequence shown here is derived from an EMBL/GenBank/DDBJ whole genome shotgun (WGS) entry which is preliminary data.</text>
</comment>
<evidence type="ECO:0000313" key="1">
    <source>
        <dbReference type="EMBL" id="KAK3802170.1"/>
    </source>
</evidence>
<name>A0AAE1ED04_9GAST</name>
<evidence type="ECO:0000313" key="2">
    <source>
        <dbReference type="Proteomes" id="UP001283361"/>
    </source>
</evidence>
<organism evidence="1 2">
    <name type="scientific">Elysia crispata</name>
    <name type="common">lettuce slug</name>
    <dbReference type="NCBI Taxonomy" id="231223"/>
    <lineage>
        <taxon>Eukaryota</taxon>
        <taxon>Metazoa</taxon>
        <taxon>Spiralia</taxon>
        <taxon>Lophotrochozoa</taxon>
        <taxon>Mollusca</taxon>
        <taxon>Gastropoda</taxon>
        <taxon>Heterobranchia</taxon>
        <taxon>Euthyneura</taxon>
        <taxon>Panpulmonata</taxon>
        <taxon>Sacoglossa</taxon>
        <taxon>Placobranchoidea</taxon>
        <taxon>Plakobranchidae</taxon>
        <taxon>Elysia</taxon>
    </lineage>
</organism>
<dbReference type="EMBL" id="JAWDGP010000265">
    <property type="protein sequence ID" value="KAK3802170.1"/>
    <property type="molecule type" value="Genomic_DNA"/>
</dbReference>
<gene>
    <name evidence="1" type="ORF">RRG08_050056</name>
</gene>
<dbReference type="Proteomes" id="UP001283361">
    <property type="component" value="Unassembled WGS sequence"/>
</dbReference>
<sequence>MLLPFCIVQKADMLKAQFLLETVAAPPYSIALSCLWLRRLTNHHFITLVFIRVSDTAETSVGAHTPEADFRYLINELPPETLELHSGSFSFTRAFFFKNVAAHYLALRPPSGGVCATRLRIICAPADGKLMRTAEMITPSGHLTSK</sequence>
<dbReference type="AlphaFoldDB" id="A0AAE1ED04"/>
<accession>A0AAE1ED04</accession>